<organism evidence="1 2">
    <name type="scientific">Paraburkholderia phenazinium</name>
    <dbReference type="NCBI Taxonomy" id="60549"/>
    <lineage>
        <taxon>Bacteria</taxon>
        <taxon>Pseudomonadati</taxon>
        <taxon>Pseudomonadota</taxon>
        <taxon>Betaproteobacteria</taxon>
        <taxon>Burkholderiales</taxon>
        <taxon>Burkholderiaceae</taxon>
        <taxon>Paraburkholderia</taxon>
    </lineage>
</organism>
<dbReference type="EMBL" id="FSRU01000002">
    <property type="protein sequence ID" value="SIO60675.1"/>
    <property type="molecule type" value="Genomic_DNA"/>
</dbReference>
<protein>
    <submittedName>
        <fullName evidence="1">Uncharacterized protein</fullName>
    </submittedName>
</protein>
<dbReference type="AlphaFoldDB" id="A0A1N6KW03"/>
<dbReference type="OrthoDB" id="9111928at2"/>
<name>A0A1N6KW03_9BURK</name>
<keyword evidence="2" id="KW-1185">Reference proteome</keyword>
<reference evidence="1 2" key="1">
    <citation type="submission" date="2016-11" db="EMBL/GenBank/DDBJ databases">
        <authorList>
            <person name="Jaros S."/>
            <person name="Januszkiewicz K."/>
            <person name="Wedrychowicz H."/>
        </authorList>
    </citation>
    <scope>NUCLEOTIDE SEQUENCE [LARGE SCALE GENOMIC DNA]</scope>
    <source>
        <strain evidence="1 2">GAS95</strain>
    </source>
</reference>
<evidence type="ECO:0000313" key="2">
    <source>
        <dbReference type="Proteomes" id="UP000185151"/>
    </source>
</evidence>
<dbReference type="RefSeq" id="WP_074300021.1">
    <property type="nucleotide sequence ID" value="NZ_FSRU01000002.1"/>
</dbReference>
<gene>
    <name evidence="1" type="ORF">SAMN05444165_4958</name>
</gene>
<proteinExistence type="predicted"/>
<sequence>MAKELILPERFIELANSEIEAHQHFQPGMRLSLGASLPNGSYEIEYHGVGTKRVAVDVRLKLMSAYEIRPFPLF</sequence>
<evidence type="ECO:0000313" key="1">
    <source>
        <dbReference type="EMBL" id="SIO60675.1"/>
    </source>
</evidence>
<accession>A0A1N6KW03</accession>
<dbReference type="Proteomes" id="UP000185151">
    <property type="component" value="Unassembled WGS sequence"/>
</dbReference>